<dbReference type="EMBL" id="CAADEY010000014">
    <property type="protein sequence ID" value="VFJ46162.1"/>
    <property type="molecule type" value="Genomic_DNA"/>
</dbReference>
<evidence type="ECO:0000256" key="8">
    <source>
        <dbReference type="SAM" id="Phobius"/>
    </source>
</evidence>
<reference evidence="10" key="1">
    <citation type="submission" date="2019-02" db="EMBL/GenBank/DDBJ databases">
        <authorList>
            <person name="Gruber-Vodicka R. H."/>
            <person name="Seah K. B. B."/>
        </authorList>
    </citation>
    <scope>NUCLEOTIDE SEQUENCE</scope>
    <source>
        <strain evidence="10">BECK_DK161</strain>
    </source>
</reference>
<dbReference type="PANTHER" id="PTHR43848">
    <property type="entry name" value="PUTRESCINE TRANSPORT SYSTEM PERMEASE PROTEIN POTI"/>
    <property type="match status" value="1"/>
</dbReference>
<feature type="transmembrane region" description="Helical" evidence="8">
    <location>
        <begin position="185"/>
        <end position="207"/>
    </location>
</feature>
<feature type="transmembrane region" description="Helical" evidence="8">
    <location>
        <begin position="64"/>
        <end position="88"/>
    </location>
</feature>
<name>A0A450S3E4_9GAMM</name>
<accession>A0A450S3E4</accession>
<evidence type="ECO:0000256" key="4">
    <source>
        <dbReference type="ARBA" id="ARBA00022475"/>
    </source>
</evidence>
<gene>
    <name evidence="10" type="ORF">BECKDK2373C_GA0170839_101417</name>
</gene>
<dbReference type="InterPro" id="IPR000515">
    <property type="entry name" value="MetI-like"/>
</dbReference>
<evidence type="ECO:0000256" key="3">
    <source>
        <dbReference type="ARBA" id="ARBA00022448"/>
    </source>
</evidence>
<keyword evidence="7 8" id="KW-0472">Membrane</keyword>
<evidence type="ECO:0000256" key="1">
    <source>
        <dbReference type="ARBA" id="ARBA00004651"/>
    </source>
</evidence>
<evidence type="ECO:0000256" key="2">
    <source>
        <dbReference type="ARBA" id="ARBA00007069"/>
    </source>
</evidence>
<comment type="similarity">
    <text evidence="2">Belongs to the binding-protein-dependent transport system permease family. CysTW subfamily.</text>
</comment>
<evidence type="ECO:0000256" key="6">
    <source>
        <dbReference type="ARBA" id="ARBA00022989"/>
    </source>
</evidence>
<evidence type="ECO:0000259" key="9">
    <source>
        <dbReference type="PROSITE" id="PS50928"/>
    </source>
</evidence>
<feature type="transmembrane region" description="Helical" evidence="8">
    <location>
        <begin position="6"/>
        <end position="30"/>
    </location>
</feature>
<dbReference type="InterPro" id="IPR051789">
    <property type="entry name" value="Bact_Polyamine_Transport"/>
</dbReference>
<feature type="domain" description="ABC transmembrane type-1" evidence="9">
    <location>
        <begin position="60"/>
        <end position="250"/>
    </location>
</feature>
<dbReference type="PANTHER" id="PTHR43848:SF2">
    <property type="entry name" value="PUTRESCINE TRANSPORT SYSTEM PERMEASE PROTEIN POTI"/>
    <property type="match status" value="1"/>
</dbReference>
<sequence length="260" mass="28343">MMGRSLQYLSLSMVGVLILAPVILVVIFAFNDVDRGMIWQGFSSRWVVDIFRDPESMRALTNSFIVACMVTAGAWIFGTSLAFSLGALGPRAGVLAGIIMLAPILTPDLPLAIAQSRFLLEMGGNPSVVSIALGELPYASAYMAILVLAVMYTRKVELIIHAALDLGATPFQTFRTVFIPITRPGWIAGCGIVFALSFQDFIFSFYLGGAGSSTLAVRIYSMLRKGLSPGINMLFVLMLIVVVLTLFIFNRTEIKREEEL</sequence>
<keyword evidence="4" id="KW-1003">Cell membrane</keyword>
<feature type="transmembrane region" description="Helical" evidence="8">
    <location>
        <begin position="126"/>
        <end position="152"/>
    </location>
</feature>
<evidence type="ECO:0000256" key="7">
    <source>
        <dbReference type="ARBA" id="ARBA00023136"/>
    </source>
</evidence>
<keyword evidence="3" id="KW-0813">Transport</keyword>
<dbReference type="InterPro" id="IPR035906">
    <property type="entry name" value="MetI-like_sf"/>
</dbReference>
<dbReference type="GO" id="GO:0005886">
    <property type="term" value="C:plasma membrane"/>
    <property type="evidence" value="ECO:0007669"/>
    <property type="project" value="UniProtKB-SubCell"/>
</dbReference>
<dbReference type="Gene3D" id="1.10.3720.10">
    <property type="entry name" value="MetI-like"/>
    <property type="match status" value="1"/>
</dbReference>
<proteinExistence type="inferred from homology"/>
<evidence type="ECO:0000313" key="10">
    <source>
        <dbReference type="EMBL" id="VFJ46162.1"/>
    </source>
</evidence>
<evidence type="ECO:0000256" key="5">
    <source>
        <dbReference type="ARBA" id="ARBA00022692"/>
    </source>
</evidence>
<organism evidence="10">
    <name type="scientific">Candidatus Kentrum sp. DK</name>
    <dbReference type="NCBI Taxonomy" id="2126562"/>
    <lineage>
        <taxon>Bacteria</taxon>
        <taxon>Pseudomonadati</taxon>
        <taxon>Pseudomonadota</taxon>
        <taxon>Gammaproteobacteria</taxon>
        <taxon>Candidatus Kentrum</taxon>
    </lineage>
</organism>
<dbReference type="PROSITE" id="PS50928">
    <property type="entry name" value="ABC_TM1"/>
    <property type="match status" value="1"/>
</dbReference>
<comment type="subcellular location">
    <subcellularLocation>
        <location evidence="1">Cell membrane</location>
        <topology evidence="1">Multi-pass membrane protein</topology>
    </subcellularLocation>
</comment>
<feature type="transmembrane region" description="Helical" evidence="8">
    <location>
        <begin position="94"/>
        <end position="114"/>
    </location>
</feature>
<dbReference type="GO" id="GO:0055085">
    <property type="term" value="P:transmembrane transport"/>
    <property type="evidence" value="ECO:0007669"/>
    <property type="project" value="InterPro"/>
</dbReference>
<dbReference type="SUPFAM" id="SSF161098">
    <property type="entry name" value="MetI-like"/>
    <property type="match status" value="1"/>
</dbReference>
<dbReference type="CDD" id="cd06261">
    <property type="entry name" value="TM_PBP2"/>
    <property type="match status" value="1"/>
</dbReference>
<keyword evidence="5 8" id="KW-0812">Transmembrane</keyword>
<protein>
    <submittedName>
        <fullName evidence="10">Spermidine/putrescine transport system permease protein</fullName>
    </submittedName>
</protein>
<dbReference type="AlphaFoldDB" id="A0A450S3E4"/>
<feature type="transmembrane region" description="Helical" evidence="8">
    <location>
        <begin position="227"/>
        <end position="249"/>
    </location>
</feature>
<keyword evidence="6 8" id="KW-1133">Transmembrane helix</keyword>